<comment type="caution">
    <text evidence="3">The sequence shown here is derived from an EMBL/GenBank/DDBJ whole genome shotgun (WGS) entry which is preliminary data.</text>
</comment>
<feature type="chain" id="PRO_5045279910" description="DUF7136 domain-containing protein" evidence="1">
    <location>
        <begin position="24"/>
        <end position="280"/>
    </location>
</feature>
<dbReference type="InterPro" id="IPR055560">
    <property type="entry name" value="DUF7136"/>
</dbReference>
<accession>A0ABR1WKM8</accession>
<reference evidence="3 4" key="1">
    <citation type="submission" date="2023-01" db="EMBL/GenBank/DDBJ databases">
        <title>Analysis of 21 Apiospora genomes using comparative genomics revels a genus with tremendous synthesis potential of carbohydrate active enzymes and secondary metabolites.</title>
        <authorList>
            <person name="Sorensen T."/>
        </authorList>
    </citation>
    <scope>NUCLEOTIDE SEQUENCE [LARGE SCALE GENOMIC DNA]</scope>
    <source>
        <strain evidence="3 4">CBS 83171</strain>
    </source>
</reference>
<protein>
    <recommendedName>
        <fullName evidence="2">DUF7136 domain-containing protein</fullName>
    </recommendedName>
</protein>
<dbReference type="Proteomes" id="UP001446871">
    <property type="component" value="Unassembled WGS sequence"/>
</dbReference>
<evidence type="ECO:0000313" key="3">
    <source>
        <dbReference type="EMBL" id="KAK8084008.1"/>
    </source>
</evidence>
<keyword evidence="1" id="KW-0732">Signal</keyword>
<sequence length="280" mass="29949">MATLSRVVVLPLALLCWAAQIGATTFPATVEIDLIFPQNDTYAPTTIFPLVFAWQNAALAPSLNPHIDVTLQLYNGSRSDETNPKSFFPTFDFNQTLWNISEPTFVYHHMLNFTSGTGDGPVHVYLTWATNAGNCSDHGQSFGGDYIQGGAIEFTMAKGGKQPDLVAATSNRETCKNISHAAFNLTGTKHVVPKLDRPYDTCAVFSDVQPRPEGDPCKVQVSPSAAASIAAAIKSQECAAPRPVIDGCSPSSAAAGWKQQVAGYSVFGSLMAAFVAIWSL</sequence>
<keyword evidence="4" id="KW-1185">Reference proteome</keyword>
<dbReference type="Pfam" id="PF23584">
    <property type="entry name" value="DUF7136"/>
    <property type="match status" value="1"/>
</dbReference>
<evidence type="ECO:0000313" key="4">
    <source>
        <dbReference type="Proteomes" id="UP001446871"/>
    </source>
</evidence>
<dbReference type="EMBL" id="JAQQWM010000001">
    <property type="protein sequence ID" value="KAK8084008.1"/>
    <property type="molecule type" value="Genomic_DNA"/>
</dbReference>
<evidence type="ECO:0000259" key="2">
    <source>
        <dbReference type="Pfam" id="PF23584"/>
    </source>
</evidence>
<evidence type="ECO:0000256" key="1">
    <source>
        <dbReference type="SAM" id="SignalP"/>
    </source>
</evidence>
<proteinExistence type="predicted"/>
<name>A0ABR1WKM8_9PEZI</name>
<organism evidence="3 4">
    <name type="scientific">Apiospora saccharicola</name>
    <dbReference type="NCBI Taxonomy" id="335842"/>
    <lineage>
        <taxon>Eukaryota</taxon>
        <taxon>Fungi</taxon>
        <taxon>Dikarya</taxon>
        <taxon>Ascomycota</taxon>
        <taxon>Pezizomycotina</taxon>
        <taxon>Sordariomycetes</taxon>
        <taxon>Xylariomycetidae</taxon>
        <taxon>Amphisphaeriales</taxon>
        <taxon>Apiosporaceae</taxon>
        <taxon>Apiospora</taxon>
    </lineage>
</organism>
<feature type="signal peptide" evidence="1">
    <location>
        <begin position="1"/>
        <end position="23"/>
    </location>
</feature>
<gene>
    <name evidence="3" type="ORF">PG996_002789</name>
</gene>
<feature type="domain" description="DUF7136" evidence="2">
    <location>
        <begin position="25"/>
        <end position="245"/>
    </location>
</feature>